<organism evidence="5 6">
    <name type="scientific">Brevibacillus brevis</name>
    <name type="common">Bacillus brevis</name>
    <dbReference type="NCBI Taxonomy" id="1393"/>
    <lineage>
        <taxon>Bacteria</taxon>
        <taxon>Bacillati</taxon>
        <taxon>Bacillota</taxon>
        <taxon>Bacilli</taxon>
        <taxon>Bacillales</taxon>
        <taxon>Paenibacillaceae</taxon>
        <taxon>Brevibacillus</taxon>
    </lineage>
</organism>
<protein>
    <submittedName>
        <fullName evidence="5">AraC family transcriptional regulator</fullName>
    </submittedName>
</protein>
<dbReference type="PROSITE" id="PS01124">
    <property type="entry name" value="HTH_ARAC_FAMILY_2"/>
    <property type="match status" value="1"/>
</dbReference>
<dbReference type="RefSeq" id="WP_310773049.1">
    <property type="nucleotide sequence ID" value="NZ_CP134050.1"/>
</dbReference>
<evidence type="ECO:0000256" key="3">
    <source>
        <dbReference type="ARBA" id="ARBA00023163"/>
    </source>
</evidence>
<keyword evidence="6" id="KW-1185">Reference proteome</keyword>
<dbReference type="SMART" id="SM00342">
    <property type="entry name" value="HTH_ARAC"/>
    <property type="match status" value="1"/>
</dbReference>
<accession>A0ABY9TBR2</accession>
<feature type="domain" description="HTH araC/xylS-type" evidence="4">
    <location>
        <begin position="10"/>
        <end position="108"/>
    </location>
</feature>
<dbReference type="SUPFAM" id="SSF46689">
    <property type="entry name" value="Homeodomain-like"/>
    <property type="match status" value="2"/>
</dbReference>
<reference evidence="5 6" key="1">
    <citation type="submission" date="2023-09" db="EMBL/GenBank/DDBJ databases">
        <title>Complete Genome and Methylome dissection of Bacillus brevis NEB573 original source of BbsI restriction endonuclease.</title>
        <authorList>
            <person name="Fomenkov A."/>
            <person name="Roberts R.D."/>
        </authorList>
    </citation>
    <scope>NUCLEOTIDE SEQUENCE [LARGE SCALE GENOMIC DNA]</scope>
    <source>
        <strain evidence="5 6">NEB573</strain>
    </source>
</reference>
<evidence type="ECO:0000256" key="1">
    <source>
        <dbReference type="ARBA" id="ARBA00023015"/>
    </source>
</evidence>
<evidence type="ECO:0000313" key="6">
    <source>
        <dbReference type="Proteomes" id="UP001256827"/>
    </source>
</evidence>
<dbReference type="InterPro" id="IPR009057">
    <property type="entry name" value="Homeodomain-like_sf"/>
</dbReference>
<dbReference type="InterPro" id="IPR018060">
    <property type="entry name" value="HTH_AraC"/>
</dbReference>
<dbReference type="EMBL" id="CP134050">
    <property type="protein sequence ID" value="WNC17373.1"/>
    <property type="molecule type" value="Genomic_DNA"/>
</dbReference>
<keyword evidence="2" id="KW-0238">DNA-binding</keyword>
<evidence type="ECO:0000256" key="2">
    <source>
        <dbReference type="ARBA" id="ARBA00023125"/>
    </source>
</evidence>
<name>A0ABY9TBR2_BREBE</name>
<gene>
    <name evidence="5" type="ORF">RGB73_14020</name>
</gene>
<evidence type="ECO:0000259" key="4">
    <source>
        <dbReference type="PROSITE" id="PS01124"/>
    </source>
</evidence>
<dbReference type="PANTHER" id="PTHR43280">
    <property type="entry name" value="ARAC-FAMILY TRANSCRIPTIONAL REGULATOR"/>
    <property type="match status" value="1"/>
</dbReference>
<keyword evidence="1" id="KW-0805">Transcription regulation</keyword>
<proteinExistence type="predicted"/>
<dbReference type="Proteomes" id="UP001256827">
    <property type="component" value="Chromosome"/>
</dbReference>
<dbReference type="Gene3D" id="1.10.10.60">
    <property type="entry name" value="Homeodomain-like"/>
    <property type="match status" value="2"/>
</dbReference>
<evidence type="ECO:0000313" key="5">
    <source>
        <dbReference type="EMBL" id="WNC17373.1"/>
    </source>
</evidence>
<sequence length="270" mass="30437">MDNDRYAEIDAVIEFIHRHIDEPLPLSRLASYVAYSPYHFTRIFKERMGLPPLYYVSSLRLQKAKDLLLKTNMSIRDIGLEIGQQSLGTFSTRFTERVGVTPSVFRYSAQAADTDFQTLRKIGDWNLEKLPTPRKFSVTGTVHAELPFDGVVLVGLFAKPIPEGLPLYGTVIRSSAGHFSLRDIRPGTYYLMATSVHWEMDAKEILLPNSTLRTRSRQPIIVTPDSVVPHQDVRLYPPRPDDPPILISLPLLMNHFLAKHEGAGNGGGRI</sequence>
<keyword evidence="3" id="KW-0804">Transcription</keyword>
<dbReference type="PANTHER" id="PTHR43280:SF28">
    <property type="entry name" value="HTH-TYPE TRANSCRIPTIONAL ACTIVATOR RHAS"/>
    <property type="match status" value="1"/>
</dbReference>
<dbReference type="Pfam" id="PF12833">
    <property type="entry name" value="HTH_18"/>
    <property type="match status" value="1"/>
</dbReference>